<organism evidence="2 3">
    <name type="scientific">Pleuronectes platessa</name>
    <name type="common">European plaice</name>
    <dbReference type="NCBI Taxonomy" id="8262"/>
    <lineage>
        <taxon>Eukaryota</taxon>
        <taxon>Metazoa</taxon>
        <taxon>Chordata</taxon>
        <taxon>Craniata</taxon>
        <taxon>Vertebrata</taxon>
        <taxon>Euteleostomi</taxon>
        <taxon>Actinopterygii</taxon>
        <taxon>Neopterygii</taxon>
        <taxon>Teleostei</taxon>
        <taxon>Neoteleostei</taxon>
        <taxon>Acanthomorphata</taxon>
        <taxon>Carangaria</taxon>
        <taxon>Pleuronectiformes</taxon>
        <taxon>Pleuronectoidei</taxon>
        <taxon>Pleuronectidae</taxon>
        <taxon>Pleuronectes</taxon>
    </lineage>
</organism>
<evidence type="ECO:0000313" key="3">
    <source>
        <dbReference type="Proteomes" id="UP001153269"/>
    </source>
</evidence>
<gene>
    <name evidence="2" type="ORF">PLEPLA_LOCUS48860</name>
</gene>
<keyword evidence="3" id="KW-1185">Reference proteome</keyword>
<feature type="compositionally biased region" description="Basic residues" evidence="1">
    <location>
        <begin position="1"/>
        <end position="24"/>
    </location>
</feature>
<dbReference type="EMBL" id="CADEAL010004502">
    <property type="protein sequence ID" value="CAB1460986.1"/>
    <property type="molecule type" value="Genomic_DNA"/>
</dbReference>
<feature type="compositionally biased region" description="Low complexity" evidence="1">
    <location>
        <begin position="27"/>
        <end position="42"/>
    </location>
</feature>
<evidence type="ECO:0000256" key="1">
    <source>
        <dbReference type="SAM" id="MobiDB-lite"/>
    </source>
</evidence>
<reference evidence="2" key="1">
    <citation type="submission" date="2020-03" db="EMBL/GenBank/DDBJ databases">
        <authorList>
            <person name="Weist P."/>
        </authorList>
    </citation>
    <scope>NUCLEOTIDE SEQUENCE</scope>
</reference>
<dbReference type="AlphaFoldDB" id="A0A9N7VZ59"/>
<protein>
    <submittedName>
        <fullName evidence="2">Uncharacterized protein</fullName>
    </submittedName>
</protein>
<name>A0A9N7VZ59_PLEPL</name>
<sequence length="131" mass="14874">MSRRPHGRRSLRQKPLAKKKKRKKEQQQQTQAAMNGRSRGLYYTGGGGGGGRTESEVRRWHLDSSCMQSVGTQGMELSEGRLRKTDQDIIGVRASLSSPFLSRLQMWPALLYRQSRQPSVALFESNSLLPW</sequence>
<comment type="caution">
    <text evidence="2">The sequence shown here is derived from an EMBL/GenBank/DDBJ whole genome shotgun (WGS) entry which is preliminary data.</text>
</comment>
<dbReference type="Proteomes" id="UP001153269">
    <property type="component" value="Unassembled WGS sequence"/>
</dbReference>
<evidence type="ECO:0000313" key="2">
    <source>
        <dbReference type="EMBL" id="CAB1460986.1"/>
    </source>
</evidence>
<feature type="region of interest" description="Disordered" evidence="1">
    <location>
        <begin position="1"/>
        <end position="55"/>
    </location>
</feature>
<feature type="compositionally biased region" description="Gly residues" evidence="1">
    <location>
        <begin position="43"/>
        <end position="52"/>
    </location>
</feature>
<proteinExistence type="predicted"/>
<accession>A0A9N7VZ59</accession>